<comment type="caution">
    <text evidence="7">The sequence shown here is derived from an EMBL/GenBank/DDBJ whole genome shotgun (WGS) entry which is preliminary data.</text>
</comment>
<evidence type="ECO:0000313" key="8">
    <source>
        <dbReference type="Proteomes" id="UP001139493"/>
    </source>
</evidence>
<feature type="signal peptide" evidence="4">
    <location>
        <begin position="1"/>
        <end position="30"/>
    </location>
</feature>
<evidence type="ECO:0000313" key="7">
    <source>
        <dbReference type="EMBL" id="MCP2267075.1"/>
    </source>
</evidence>
<name>A0A9X2JWX2_9MICO</name>
<dbReference type="Gene3D" id="3.40.50.1820">
    <property type="entry name" value="alpha/beta hydrolase"/>
    <property type="match status" value="1"/>
</dbReference>
<organism evidence="7 8">
    <name type="scientific">Promicromonospora thailandica</name>
    <dbReference type="NCBI Taxonomy" id="765201"/>
    <lineage>
        <taxon>Bacteria</taxon>
        <taxon>Bacillati</taxon>
        <taxon>Actinomycetota</taxon>
        <taxon>Actinomycetes</taxon>
        <taxon>Micrococcales</taxon>
        <taxon>Promicromonosporaceae</taxon>
        <taxon>Promicromonospora</taxon>
    </lineage>
</organism>
<dbReference type="AlphaFoldDB" id="A0A9X2JWX2"/>
<dbReference type="EMBL" id="JAMTCS010000015">
    <property type="protein sequence ID" value="MCP2267075.1"/>
    <property type="molecule type" value="Genomic_DNA"/>
</dbReference>
<evidence type="ECO:0000259" key="5">
    <source>
        <dbReference type="Pfam" id="PF00561"/>
    </source>
</evidence>
<dbReference type="InterPro" id="IPR051601">
    <property type="entry name" value="Serine_prot/Carboxylest_S33"/>
</dbReference>
<dbReference type="PANTHER" id="PTHR43248">
    <property type="entry name" value="2-SUCCINYL-6-HYDROXY-2,4-CYCLOHEXADIENE-1-CARBOXYLATE SYNTHASE"/>
    <property type="match status" value="1"/>
</dbReference>
<protein>
    <submittedName>
        <fullName evidence="7">TAP-like protein</fullName>
    </submittedName>
</protein>
<evidence type="ECO:0000256" key="1">
    <source>
        <dbReference type="ARBA" id="ARBA00010088"/>
    </source>
</evidence>
<keyword evidence="3" id="KW-0378">Hydrolase</keyword>
<sequence>MDGRTRARIGLALTTAVGVAAALLATPAAGDDAGPTPDPTGVAWAPCPPDLLVTTPLECGTVTVPLDYDEPAGAQIEIWVSRLAAADPEERQGVLLTNPGGPGHSGLSQPADLATRGIATSVLDAYDVIGMDPRGVGRSAPVSCGFTSDQEYWGNVPPFAPDAAAVARHAEVSKGVAAQCADQDDEGHLAHISTANAARDMDRIRVALGEEKISYFGASYGTALGAAYATLFPERTDRVVLDSNLGGPALDRDAQRRFAPGLEDRFGDFARWAAQRHPTYGLGRTPREVRANFVALAERLDRSPVAGIDGATFRFFMFSATYADSSFTMIAPLWQSLADGDARAAARNAATLETARPEQARAGSPVPHDNTLSAYLAYVCNDTDWPEDVATYQRDVAADRARYPLYGGAAANINPCAFWADPAEAPLVIDDEGPRNVLVLQNLRDPGTPHRGGELARAAFGDRARLVSVDAGGHGVYVYGGNACAQNTATTFLLTGALPRTDVRCRADA</sequence>
<feature type="domain" description="Peptidase S33 tripeptidyl aminopeptidase-like C-terminal" evidence="6">
    <location>
        <begin position="406"/>
        <end position="505"/>
    </location>
</feature>
<dbReference type="Pfam" id="PF08386">
    <property type="entry name" value="Abhydrolase_4"/>
    <property type="match status" value="1"/>
</dbReference>
<keyword evidence="8" id="KW-1185">Reference proteome</keyword>
<gene>
    <name evidence="7" type="ORF">APR03_004447</name>
</gene>
<evidence type="ECO:0000256" key="3">
    <source>
        <dbReference type="ARBA" id="ARBA00022801"/>
    </source>
</evidence>
<dbReference type="InterPro" id="IPR029058">
    <property type="entry name" value="AB_hydrolase_fold"/>
</dbReference>
<dbReference type="GO" id="GO:0016787">
    <property type="term" value="F:hydrolase activity"/>
    <property type="evidence" value="ECO:0007669"/>
    <property type="project" value="UniProtKB-KW"/>
</dbReference>
<evidence type="ECO:0000259" key="6">
    <source>
        <dbReference type="Pfam" id="PF08386"/>
    </source>
</evidence>
<proteinExistence type="inferred from homology"/>
<accession>A0A9X2JWX2</accession>
<feature type="chain" id="PRO_5040750503" evidence="4">
    <location>
        <begin position="31"/>
        <end position="509"/>
    </location>
</feature>
<dbReference type="PANTHER" id="PTHR43248:SF29">
    <property type="entry name" value="TRIPEPTIDYL AMINOPEPTIDASE"/>
    <property type="match status" value="1"/>
</dbReference>
<dbReference type="InterPro" id="IPR013595">
    <property type="entry name" value="Pept_S33_TAP-like_C"/>
</dbReference>
<dbReference type="RefSeq" id="WP_253839419.1">
    <property type="nucleotide sequence ID" value="NZ_JAMTCS010000015.1"/>
</dbReference>
<keyword evidence="2 4" id="KW-0732">Signal</keyword>
<evidence type="ECO:0000256" key="4">
    <source>
        <dbReference type="SAM" id="SignalP"/>
    </source>
</evidence>
<evidence type="ECO:0000256" key="2">
    <source>
        <dbReference type="ARBA" id="ARBA00022729"/>
    </source>
</evidence>
<dbReference type="SUPFAM" id="SSF53474">
    <property type="entry name" value="alpha/beta-Hydrolases"/>
    <property type="match status" value="1"/>
</dbReference>
<dbReference type="Proteomes" id="UP001139493">
    <property type="component" value="Unassembled WGS sequence"/>
</dbReference>
<feature type="domain" description="AB hydrolase-1" evidence="5">
    <location>
        <begin position="94"/>
        <end position="277"/>
    </location>
</feature>
<reference evidence="7" key="1">
    <citation type="submission" date="2022-06" db="EMBL/GenBank/DDBJ databases">
        <title>Genomic Encyclopedia of Archaeal and Bacterial Type Strains, Phase II (KMG-II): from individual species to whole genera.</title>
        <authorList>
            <person name="Goeker M."/>
        </authorList>
    </citation>
    <scope>NUCLEOTIDE SEQUENCE</scope>
    <source>
        <strain evidence="7">DSM 26652</strain>
    </source>
</reference>
<dbReference type="Pfam" id="PF00561">
    <property type="entry name" value="Abhydrolase_1"/>
    <property type="match status" value="1"/>
</dbReference>
<dbReference type="InterPro" id="IPR000073">
    <property type="entry name" value="AB_hydrolase_1"/>
</dbReference>
<comment type="similarity">
    <text evidence="1">Belongs to the peptidase S33 family.</text>
</comment>